<feature type="region of interest" description="Disordered" evidence="1">
    <location>
        <begin position="311"/>
        <end position="382"/>
    </location>
</feature>
<dbReference type="EMBL" id="KV784356">
    <property type="protein sequence ID" value="OEU18566.1"/>
    <property type="molecule type" value="Genomic_DNA"/>
</dbReference>
<dbReference type="InterPro" id="IPR036983">
    <property type="entry name" value="AIM24_sf"/>
</dbReference>
<name>A0A1E7FK86_9STRA</name>
<dbReference type="PANTHER" id="PTHR43657">
    <property type="entry name" value="TRYPTOPHAN RNA-BINDING ATTENUATOR PROTEIN-LIKE PROTEIN"/>
    <property type="match status" value="1"/>
</dbReference>
<feature type="compositionally biased region" description="Low complexity" evidence="1">
    <location>
        <begin position="16"/>
        <end position="29"/>
    </location>
</feature>
<dbReference type="OrthoDB" id="1705416at2759"/>
<protein>
    <submittedName>
        <fullName evidence="2">DUF124-domain-containing protein</fullName>
    </submittedName>
</protein>
<dbReference type="NCBIfam" id="TIGR00266">
    <property type="entry name" value="TIGR00266 family protein"/>
    <property type="match status" value="1"/>
</dbReference>
<dbReference type="InterPro" id="IPR002838">
    <property type="entry name" value="AIM24"/>
</dbReference>
<sequence length="463" mass="48798">MNRCCINNHTRQITASRSLSSSLPSSGSGKQNDTTNKQHHVPATIDSSSAHSNDDNTISSLSSIPIEFSISSKIDGEESQIATITLKPGETLRAESGSMLYMTQGVEMATSLQGTSSAFQRMMTGQNVFLTDFTYNSDNDNKRGEGTVALGTDFPSKIIRLSLDDYGGNLIAQRGAYLASNPSVDIQMEFTKRMTAGFFGGQGFILQRLIGEGDVLIKAGGTLVERYLDDGEVLRVSSGSISCFETSISYDVRMMQGVKNVMFGGEGLFITTLTGPGRVWMQGMPPDRMIAEIASRVPAGSSGFGPIIPMPIGGMGGGGDNGGGEAEGTSVDGAAGVPGDVTSNPDVDGSANEQGTTDSTDSATTADNPYANTDIDDNNNFQETTFTDDGLDENAFTEPTFSDTSFSTNDNEGMFGQQDGSGDLFDDSTEIFDTGFSEAPTEEAAEAGSSILSTLWDIFTGGE</sequence>
<dbReference type="KEGG" id="fcy:FRACYDRAFT_260448"/>
<dbReference type="InParanoid" id="A0A1E7FK86"/>
<dbReference type="Proteomes" id="UP000095751">
    <property type="component" value="Unassembled WGS sequence"/>
</dbReference>
<feature type="compositionally biased region" description="Low complexity" evidence="1">
    <location>
        <begin position="356"/>
        <end position="367"/>
    </location>
</feature>
<dbReference type="Pfam" id="PF01987">
    <property type="entry name" value="AIM24"/>
    <property type="match status" value="1"/>
</dbReference>
<feature type="compositionally biased region" description="Polar residues" evidence="1">
    <location>
        <begin position="1"/>
        <end position="15"/>
    </location>
</feature>
<organism evidence="2 3">
    <name type="scientific">Fragilariopsis cylindrus CCMP1102</name>
    <dbReference type="NCBI Taxonomy" id="635003"/>
    <lineage>
        <taxon>Eukaryota</taxon>
        <taxon>Sar</taxon>
        <taxon>Stramenopiles</taxon>
        <taxon>Ochrophyta</taxon>
        <taxon>Bacillariophyta</taxon>
        <taxon>Bacillariophyceae</taxon>
        <taxon>Bacillariophycidae</taxon>
        <taxon>Bacillariales</taxon>
        <taxon>Bacillariaceae</taxon>
        <taxon>Fragilariopsis</taxon>
    </lineage>
</organism>
<proteinExistence type="predicted"/>
<gene>
    <name evidence="2" type="ORF">FRACYDRAFT_260448</name>
</gene>
<keyword evidence="3" id="KW-1185">Reference proteome</keyword>
<feature type="compositionally biased region" description="Polar residues" evidence="1">
    <location>
        <begin position="45"/>
        <end position="58"/>
    </location>
</feature>
<reference evidence="2 3" key="1">
    <citation type="submission" date="2016-09" db="EMBL/GenBank/DDBJ databases">
        <title>Extensive genetic diversity and differential bi-allelic expression allows diatom success in the polar Southern Ocean.</title>
        <authorList>
            <consortium name="DOE Joint Genome Institute"/>
            <person name="Mock T."/>
            <person name="Otillar R.P."/>
            <person name="Strauss J."/>
            <person name="Dupont C."/>
            <person name="Frickenhaus S."/>
            <person name="Maumus F."/>
            <person name="Mcmullan M."/>
            <person name="Sanges R."/>
            <person name="Schmutz J."/>
            <person name="Toseland A."/>
            <person name="Valas R."/>
            <person name="Veluchamy A."/>
            <person name="Ward B.J."/>
            <person name="Allen A."/>
            <person name="Barry K."/>
            <person name="Falciatore A."/>
            <person name="Ferrante M."/>
            <person name="Fortunato A.E."/>
            <person name="Gloeckner G."/>
            <person name="Gruber A."/>
            <person name="Hipkin R."/>
            <person name="Janech M."/>
            <person name="Kroth P."/>
            <person name="Leese F."/>
            <person name="Lindquist E."/>
            <person name="Lyon B.R."/>
            <person name="Martin J."/>
            <person name="Mayer C."/>
            <person name="Parker M."/>
            <person name="Quesneville H."/>
            <person name="Raymond J."/>
            <person name="Uhlig C."/>
            <person name="Valentin K.U."/>
            <person name="Worden A.Z."/>
            <person name="Armbrust E.V."/>
            <person name="Bowler C."/>
            <person name="Green B."/>
            <person name="Moulton V."/>
            <person name="Van Oosterhout C."/>
            <person name="Grigoriev I."/>
        </authorList>
    </citation>
    <scope>NUCLEOTIDE SEQUENCE [LARGE SCALE GENOMIC DNA]</scope>
    <source>
        <strain evidence="2 3">CCMP1102</strain>
    </source>
</reference>
<dbReference type="SUPFAM" id="SSF51219">
    <property type="entry name" value="TRAP-like"/>
    <property type="match status" value="1"/>
</dbReference>
<dbReference type="InterPro" id="IPR016031">
    <property type="entry name" value="Trp_RNA-bd_attenuator-like_dom"/>
</dbReference>
<feature type="compositionally biased region" description="Gly residues" evidence="1">
    <location>
        <begin position="313"/>
        <end position="326"/>
    </location>
</feature>
<accession>A0A1E7FK86</accession>
<evidence type="ECO:0000313" key="2">
    <source>
        <dbReference type="EMBL" id="OEU18566.1"/>
    </source>
</evidence>
<dbReference type="AlphaFoldDB" id="A0A1E7FK86"/>
<evidence type="ECO:0000256" key="1">
    <source>
        <dbReference type="SAM" id="MobiDB-lite"/>
    </source>
</evidence>
<feature type="compositionally biased region" description="Polar residues" evidence="1">
    <location>
        <begin position="341"/>
        <end position="355"/>
    </location>
</feature>
<dbReference type="PANTHER" id="PTHR43657:SF1">
    <property type="entry name" value="ALTERED INHERITANCE OF MITOCHONDRIA PROTEIN 24, MITOCHONDRIAL"/>
    <property type="match status" value="1"/>
</dbReference>
<evidence type="ECO:0000313" key="3">
    <source>
        <dbReference type="Proteomes" id="UP000095751"/>
    </source>
</evidence>
<dbReference type="Gene3D" id="3.60.160.10">
    <property type="entry name" value="Mitochondrial biogenesis AIM24"/>
    <property type="match status" value="1"/>
</dbReference>
<feature type="region of interest" description="Disordered" evidence="1">
    <location>
        <begin position="1"/>
        <end position="58"/>
    </location>
</feature>